<evidence type="ECO:0000313" key="1">
    <source>
        <dbReference type="EMBL" id="MDC7226516.1"/>
    </source>
</evidence>
<comment type="caution">
    <text evidence="1">The sequence shown here is derived from an EMBL/GenBank/DDBJ whole genome shotgun (WGS) entry which is preliminary data.</text>
</comment>
<dbReference type="Proteomes" id="UP001221217">
    <property type="component" value="Unassembled WGS sequence"/>
</dbReference>
<sequence length="178" mass="21117">MSRKSFKKMQKTLDFIESNYYFIDIRLGAEEYGMTQRNNNEVLKAMFLKEGIEFPNDDGWNSLAEHVEVHNQYLTMKLGFNVTWKDAVFSWYENIYTPLYRAIMKRSVLRALPSMTTGEIYLAVSDHWFYLKERDEDISAEIAAYDFVYRNRERKNLIKKMFNFHGSDNMPKGRLSAA</sequence>
<accession>A0AAJ1MK72</accession>
<gene>
    <name evidence="1" type="ORF">PQJ61_07105</name>
</gene>
<organism evidence="1 2">
    <name type="scientific">Candidatus Thalassospirochaeta sargassi</name>
    <dbReference type="NCBI Taxonomy" id="3119039"/>
    <lineage>
        <taxon>Bacteria</taxon>
        <taxon>Pseudomonadati</taxon>
        <taxon>Spirochaetota</taxon>
        <taxon>Spirochaetia</taxon>
        <taxon>Spirochaetales</taxon>
        <taxon>Spirochaetaceae</taxon>
        <taxon>Candidatus Thalassospirochaeta</taxon>
    </lineage>
</organism>
<protein>
    <submittedName>
        <fullName evidence="1">Uncharacterized protein</fullName>
    </submittedName>
</protein>
<name>A0AAJ1MK72_9SPIO</name>
<reference evidence="1 2" key="1">
    <citation type="submission" date="2022-12" db="EMBL/GenBank/DDBJ databases">
        <title>Metagenome assembled genome from gulf of manar.</title>
        <authorList>
            <person name="Kohli P."/>
            <person name="Pk S."/>
            <person name="Venkata Ramana C."/>
            <person name="Sasikala C."/>
        </authorList>
    </citation>
    <scope>NUCLEOTIDE SEQUENCE [LARGE SCALE GENOMIC DNA]</scope>
    <source>
        <strain evidence="1">JB008</strain>
    </source>
</reference>
<evidence type="ECO:0000313" key="2">
    <source>
        <dbReference type="Proteomes" id="UP001221217"/>
    </source>
</evidence>
<proteinExistence type="predicted"/>
<dbReference type="AlphaFoldDB" id="A0AAJ1MK72"/>
<dbReference type="EMBL" id="JAQQAL010000012">
    <property type="protein sequence ID" value="MDC7226516.1"/>
    <property type="molecule type" value="Genomic_DNA"/>
</dbReference>